<feature type="compositionally biased region" description="Low complexity" evidence="1">
    <location>
        <begin position="284"/>
        <end position="296"/>
    </location>
</feature>
<feature type="compositionally biased region" description="Basic and acidic residues" evidence="1">
    <location>
        <begin position="8"/>
        <end position="24"/>
    </location>
</feature>
<organism evidence="3 4">
    <name type="scientific">Nannochloropsis salina CCMP1776</name>
    <dbReference type="NCBI Taxonomy" id="1027361"/>
    <lineage>
        <taxon>Eukaryota</taxon>
        <taxon>Sar</taxon>
        <taxon>Stramenopiles</taxon>
        <taxon>Ochrophyta</taxon>
        <taxon>Eustigmatophyceae</taxon>
        <taxon>Eustigmatales</taxon>
        <taxon>Monodopsidaceae</taxon>
        <taxon>Microchloropsis</taxon>
        <taxon>Microchloropsis salina</taxon>
    </lineage>
</organism>
<dbReference type="AlphaFoldDB" id="A0A4D9CTP8"/>
<reference evidence="3 4" key="1">
    <citation type="submission" date="2019-01" db="EMBL/GenBank/DDBJ databases">
        <title>Nuclear Genome Assembly of the Microalgal Biofuel strain Nannochloropsis salina CCMP1776.</title>
        <authorList>
            <person name="Hovde B."/>
        </authorList>
    </citation>
    <scope>NUCLEOTIDE SEQUENCE [LARGE SCALE GENOMIC DNA]</scope>
    <source>
        <strain evidence="3 4">CCMP1776</strain>
    </source>
</reference>
<feature type="compositionally biased region" description="Low complexity" evidence="1">
    <location>
        <begin position="212"/>
        <end position="227"/>
    </location>
</feature>
<dbReference type="EMBL" id="SDOX01000183">
    <property type="protein sequence ID" value="TFJ80099.1"/>
    <property type="molecule type" value="Genomic_DNA"/>
</dbReference>
<proteinExistence type="predicted"/>
<dbReference type="OrthoDB" id="205569at2759"/>
<feature type="region of interest" description="Disordered" evidence="1">
    <location>
        <begin position="1"/>
        <end position="39"/>
    </location>
</feature>
<sequence length="378" mass="40067">MGRNTKSGKREMNPADAYRKEQRKKEIKKNKKDRKRVRELGSYVKDPEVLKEEIDKMDKLSAAGTLDHKLVGKLEQMKHLYPAIVKLHAKKKSMLARGGAVDDEELEAMLDEAESASQRQSHPSNAAASTDAYRPALTSLEMPPRGLPPPPLPGPPPHLQHIYGGGAAVPFAGPTSYGRPPPPPPTRLPRPPFARPAPPPPAPPPVLPHGLPPHLAAARAHAIADPLDPSGANYGEYRRASYVEHHRGLPRGPGSLPAAMPTVMGPSMPPPGPALAPSPPPASAPSAQPAGPALGPVMGPSKPARVDKDLVSFMPASLRVKRPAPPSVTASMRPRCLSGPVGPRTEGQGGTGRSKTPAKPKAAQDSYDEFMSELSGLL</sequence>
<evidence type="ECO:0000313" key="4">
    <source>
        <dbReference type="Proteomes" id="UP000355283"/>
    </source>
</evidence>
<gene>
    <name evidence="3" type="ORF">NSK_008656</name>
</gene>
<accession>A0A4D9CTP8</accession>
<feature type="compositionally biased region" description="Basic residues" evidence="1">
    <location>
        <begin position="25"/>
        <end position="37"/>
    </location>
</feature>
<dbReference type="PRINTS" id="PR01217">
    <property type="entry name" value="PRICHEXTENSN"/>
</dbReference>
<feature type="region of interest" description="Disordered" evidence="1">
    <location>
        <begin position="109"/>
        <end position="234"/>
    </location>
</feature>
<feature type="compositionally biased region" description="Pro residues" evidence="1">
    <location>
        <begin position="145"/>
        <end position="158"/>
    </location>
</feature>
<feature type="domain" description="Wbp11/ELF5/Saf1 N-terminal" evidence="2">
    <location>
        <begin position="9"/>
        <end position="84"/>
    </location>
</feature>
<protein>
    <recommendedName>
        <fullName evidence="2">Wbp11/ELF5/Saf1 N-terminal domain-containing protein</fullName>
    </recommendedName>
</protein>
<keyword evidence="4" id="KW-1185">Reference proteome</keyword>
<evidence type="ECO:0000256" key="1">
    <source>
        <dbReference type="SAM" id="MobiDB-lite"/>
    </source>
</evidence>
<dbReference type="Pfam" id="PF09429">
    <property type="entry name" value="Wbp11"/>
    <property type="match status" value="1"/>
</dbReference>
<feature type="compositionally biased region" description="Pro residues" evidence="1">
    <location>
        <begin position="179"/>
        <end position="211"/>
    </location>
</feature>
<evidence type="ECO:0000313" key="3">
    <source>
        <dbReference type="EMBL" id="TFJ80099.1"/>
    </source>
</evidence>
<feature type="compositionally biased region" description="Polar residues" evidence="1">
    <location>
        <begin position="118"/>
        <end position="128"/>
    </location>
</feature>
<name>A0A4D9CTP8_9STRA</name>
<comment type="caution">
    <text evidence="3">The sequence shown here is derived from an EMBL/GenBank/DDBJ whole genome shotgun (WGS) entry which is preliminary data.</text>
</comment>
<dbReference type="InterPro" id="IPR019007">
    <property type="entry name" value="Wbp11/ELF5/Saf1_N"/>
</dbReference>
<evidence type="ECO:0000259" key="2">
    <source>
        <dbReference type="Pfam" id="PF09429"/>
    </source>
</evidence>
<feature type="compositionally biased region" description="Pro residues" evidence="1">
    <location>
        <begin position="267"/>
        <end position="283"/>
    </location>
</feature>
<dbReference type="GO" id="GO:0006396">
    <property type="term" value="P:RNA processing"/>
    <property type="evidence" value="ECO:0007669"/>
    <property type="project" value="InterPro"/>
</dbReference>
<feature type="region of interest" description="Disordered" evidence="1">
    <location>
        <begin position="246"/>
        <end position="378"/>
    </location>
</feature>
<dbReference type="Proteomes" id="UP000355283">
    <property type="component" value="Unassembled WGS sequence"/>
</dbReference>